<name>A0A8J4PWJ7_9MYCE</name>
<feature type="chain" id="PRO_5035262629" description="CMP/dCMP-type deaminase domain-containing protein" evidence="2">
    <location>
        <begin position="21"/>
        <end position="249"/>
    </location>
</feature>
<keyword evidence="2" id="KW-0732">Signal</keyword>
<comment type="caution">
    <text evidence="4">The sequence shown here is derived from an EMBL/GenBank/DDBJ whole genome shotgun (WGS) entry which is preliminary data.</text>
</comment>
<dbReference type="PROSITE" id="PS51257">
    <property type="entry name" value="PROKAR_LIPOPROTEIN"/>
    <property type="match status" value="1"/>
</dbReference>
<dbReference type="EMBL" id="AJWJ01000168">
    <property type="protein sequence ID" value="KAF2074044.1"/>
    <property type="molecule type" value="Genomic_DNA"/>
</dbReference>
<dbReference type="InterPro" id="IPR016193">
    <property type="entry name" value="Cytidine_deaminase-like"/>
</dbReference>
<dbReference type="Gene3D" id="3.40.140.10">
    <property type="entry name" value="Cytidine Deaminase, domain 2"/>
    <property type="match status" value="1"/>
</dbReference>
<dbReference type="PANTHER" id="PTHR11079:SF201">
    <property type="entry name" value="CMP_DCMP DEAMINASE, ZINC-BINDING DOMAIN-CONTAINING PROTEIN"/>
    <property type="match status" value="1"/>
</dbReference>
<keyword evidence="1" id="KW-0812">Transmembrane</keyword>
<dbReference type="CDD" id="cd01285">
    <property type="entry name" value="nucleoside_deaminase"/>
    <property type="match status" value="1"/>
</dbReference>
<dbReference type="AlphaFoldDB" id="A0A8J4PWJ7"/>
<evidence type="ECO:0000313" key="4">
    <source>
        <dbReference type="EMBL" id="KAF2074044.1"/>
    </source>
</evidence>
<dbReference type="SUPFAM" id="SSF53927">
    <property type="entry name" value="Cytidine deaminase-like"/>
    <property type="match status" value="1"/>
</dbReference>
<feature type="transmembrane region" description="Helical" evidence="1">
    <location>
        <begin position="227"/>
        <end position="248"/>
    </location>
</feature>
<dbReference type="OrthoDB" id="15457at2759"/>
<gene>
    <name evidence="4" type="ORF">CYY_004658</name>
</gene>
<evidence type="ECO:0000256" key="2">
    <source>
        <dbReference type="SAM" id="SignalP"/>
    </source>
</evidence>
<evidence type="ECO:0000259" key="3">
    <source>
        <dbReference type="PROSITE" id="PS51747"/>
    </source>
</evidence>
<evidence type="ECO:0000313" key="5">
    <source>
        <dbReference type="Proteomes" id="UP000695562"/>
    </source>
</evidence>
<sequence length="249" mass="27371">MYKKLYSILLISIIIGLSSACSNHASPYPEREPTKVLRPADLTAEELAYHEKYMQYTVDLALANKAIFSAIIVHNNGTIVCEGINMGFKMKDNTQHAEIVVMQNCSKLYSIQNYANYSLYTTGESCVMCQAAIMWNYFSKVIYGTSIKTLYCEKCMGQVLIDSNVINAYGVGLSDDYAPVQIYGDILANVTNTKVFLDYCTNKKVWTVTPNCTAPSSSSSSNSGSTITMNVLINALIALVAIIGFSSLL</sequence>
<dbReference type="PROSITE" id="PS51747">
    <property type="entry name" value="CYT_DCMP_DEAMINASES_2"/>
    <property type="match status" value="1"/>
</dbReference>
<proteinExistence type="predicted"/>
<dbReference type="GO" id="GO:0002100">
    <property type="term" value="P:tRNA wobble adenosine to inosine editing"/>
    <property type="evidence" value="ECO:0007669"/>
    <property type="project" value="TreeGrafter"/>
</dbReference>
<organism evidence="4 5">
    <name type="scientific">Polysphondylium violaceum</name>
    <dbReference type="NCBI Taxonomy" id="133409"/>
    <lineage>
        <taxon>Eukaryota</taxon>
        <taxon>Amoebozoa</taxon>
        <taxon>Evosea</taxon>
        <taxon>Eumycetozoa</taxon>
        <taxon>Dictyostelia</taxon>
        <taxon>Dictyosteliales</taxon>
        <taxon>Dictyosteliaceae</taxon>
        <taxon>Polysphondylium</taxon>
    </lineage>
</organism>
<evidence type="ECO:0000256" key="1">
    <source>
        <dbReference type="SAM" id="Phobius"/>
    </source>
</evidence>
<dbReference type="Pfam" id="PF00383">
    <property type="entry name" value="dCMP_cyt_deam_1"/>
    <property type="match status" value="1"/>
</dbReference>
<protein>
    <recommendedName>
        <fullName evidence="3">CMP/dCMP-type deaminase domain-containing protein</fullName>
    </recommendedName>
</protein>
<dbReference type="InterPro" id="IPR002125">
    <property type="entry name" value="CMP_dCMP_dom"/>
</dbReference>
<dbReference type="Proteomes" id="UP000695562">
    <property type="component" value="Unassembled WGS sequence"/>
</dbReference>
<keyword evidence="1" id="KW-1133">Transmembrane helix</keyword>
<accession>A0A8J4PWJ7</accession>
<keyword evidence="5" id="KW-1185">Reference proteome</keyword>
<feature type="domain" description="CMP/dCMP-type deaminase" evidence="3">
    <location>
        <begin position="48"/>
        <end position="163"/>
    </location>
</feature>
<reference evidence="4" key="1">
    <citation type="submission" date="2020-01" db="EMBL/GenBank/DDBJ databases">
        <title>Development of genomics and gene disruption for Polysphondylium violaceum indicates a role for the polyketide synthase stlB in stalk morphogenesis.</title>
        <authorList>
            <person name="Narita B."/>
            <person name="Kawabe Y."/>
            <person name="Kin K."/>
            <person name="Saito T."/>
            <person name="Gibbs R."/>
            <person name="Kuspa A."/>
            <person name="Muzny D."/>
            <person name="Queller D."/>
            <person name="Richards S."/>
            <person name="Strassman J."/>
            <person name="Sucgang R."/>
            <person name="Worley K."/>
            <person name="Schaap P."/>
        </authorList>
    </citation>
    <scope>NUCLEOTIDE SEQUENCE</scope>
    <source>
        <strain evidence="4">QSvi11</strain>
    </source>
</reference>
<keyword evidence="1" id="KW-0472">Membrane</keyword>
<dbReference type="GO" id="GO:0052717">
    <property type="term" value="F:tRNA-specific adenosine-34 deaminase activity"/>
    <property type="evidence" value="ECO:0007669"/>
    <property type="project" value="TreeGrafter"/>
</dbReference>
<dbReference type="PANTHER" id="PTHR11079">
    <property type="entry name" value="CYTOSINE DEAMINASE FAMILY MEMBER"/>
    <property type="match status" value="1"/>
</dbReference>
<feature type="signal peptide" evidence="2">
    <location>
        <begin position="1"/>
        <end position="20"/>
    </location>
</feature>